<name>A0A841ZA03_9LIST</name>
<evidence type="ECO:0000313" key="4">
    <source>
        <dbReference type="Proteomes" id="UP000564536"/>
    </source>
</evidence>
<feature type="domain" description="NAD-dependent epimerase/dehydratase" evidence="2">
    <location>
        <begin position="5"/>
        <end position="248"/>
    </location>
</feature>
<comment type="similarity">
    <text evidence="1">Belongs to the NAD(P)-dependent epimerase/dehydratase family.</text>
</comment>
<evidence type="ECO:0000256" key="1">
    <source>
        <dbReference type="ARBA" id="ARBA00007637"/>
    </source>
</evidence>
<dbReference type="Pfam" id="PF01370">
    <property type="entry name" value="Epimerase"/>
    <property type="match status" value="1"/>
</dbReference>
<dbReference type="Proteomes" id="UP000564536">
    <property type="component" value="Unassembled WGS sequence"/>
</dbReference>
<proteinExistence type="inferred from homology"/>
<protein>
    <submittedName>
        <fullName evidence="3">SDR family NAD(P)-dependent oxidoreductase</fullName>
    </submittedName>
</protein>
<evidence type="ECO:0000313" key="3">
    <source>
        <dbReference type="EMBL" id="MBC1501699.1"/>
    </source>
</evidence>
<dbReference type="Gene3D" id="3.40.50.720">
    <property type="entry name" value="NAD(P)-binding Rossmann-like Domain"/>
    <property type="match status" value="1"/>
</dbReference>
<dbReference type="InterPro" id="IPR036291">
    <property type="entry name" value="NAD(P)-bd_dom_sf"/>
</dbReference>
<accession>A0A841ZA03</accession>
<comment type="caution">
    <text evidence="3">The sequence shown here is derived from an EMBL/GenBank/DDBJ whole genome shotgun (WGS) entry which is preliminary data.</text>
</comment>
<dbReference type="RefSeq" id="WP_185427108.1">
    <property type="nucleotide sequence ID" value="NZ_JAARRL010000027.1"/>
</dbReference>
<organism evidence="3 4">
    <name type="scientific">Listeria weihenstephanensis</name>
    <dbReference type="NCBI Taxonomy" id="1006155"/>
    <lineage>
        <taxon>Bacteria</taxon>
        <taxon>Bacillati</taxon>
        <taxon>Bacillota</taxon>
        <taxon>Bacilli</taxon>
        <taxon>Bacillales</taxon>
        <taxon>Listeriaceae</taxon>
        <taxon>Listeria</taxon>
    </lineage>
</organism>
<dbReference type="Gene3D" id="3.90.25.10">
    <property type="entry name" value="UDP-galactose 4-epimerase, domain 1"/>
    <property type="match status" value="1"/>
</dbReference>
<dbReference type="AlphaFoldDB" id="A0A841ZA03"/>
<dbReference type="PANTHER" id="PTHR43000">
    <property type="entry name" value="DTDP-D-GLUCOSE 4,6-DEHYDRATASE-RELATED"/>
    <property type="match status" value="1"/>
</dbReference>
<dbReference type="SUPFAM" id="SSF51735">
    <property type="entry name" value="NAD(P)-binding Rossmann-fold domains"/>
    <property type="match status" value="1"/>
</dbReference>
<gene>
    <name evidence="3" type="ORF">HB943_13915</name>
</gene>
<dbReference type="InterPro" id="IPR001509">
    <property type="entry name" value="Epimerase_deHydtase"/>
</dbReference>
<sequence length="325" mass="36316">MKKTVLVTGGAGFIGSHICKMYLNEGYRTVCVDNLISGNEANIADLIDDPAFHFYKVDIGDTEKMEDLFQQFRPQVVNHHAAQKSVPYSLENPVYDLDTNLGGLLQVLSLIQKYPIETLLFASSGGALSKKLEGDEKSAEDDAPQLISPYALTKFAGEQYIKMYSEEYNFKFTVLRYANVFGPKQIPDGESGVIPIFLKNLKEGKESTLMTYQDMPRGCTRDYVYVADVVEANRLATENPLNKVVNIGSGTATSILDIYEQVLDAFSKSEPIRIVGPRPGDIRRSVLDTRIATKELGWKSNYTLKQGLNELYIYQISQHNEKIVG</sequence>
<reference evidence="3 4" key="1">
    <citation type="submission" date="2020-03" db="EMBL/GenBank/DDBJ databases">
        <title>Soil Listeria distribution.</title>
        <authorList>
            <person name="Liao J."/>
            <person name="Wiedmann M."/>
        </authorList>
    </citation>
    <scope>NUCLEOTIDE SEQUENCE [LARGE SCALE GENOMIC DNA]</scope>
    <source>
        <strain evidence="3 4">FSL L7-1523</strain>
    </source>
</reference>
<evidence type="ECO:0000259" key="2">
    <source>
        <dbReference type="Pfam" id="PF01370"/>
    </source>
</evidence>
<dbReference type="EMBL" id="JAARRL010000027">
    <property type="protein sequence ID" value="MBC1501699.1"/>
    <property type="molecule type" value="Genomic_DNA"/>
</dbReference>